<dbReference type="eggNOG" id="COG2197">
    <property type="taxonomic scope" value="Bacteria"/>
</dbReference>
<reference evidence="2 3" key="1">
    <citation type="submission" date="2007-08" db="EMBL/GenBank/DDBJ databases">
        <title>Draft genome sequence of Clostridium leptum (DSM 753).</title>
        <authorList>
            <person name="Sudarsanam P."/>
            <person name="Ley R."/>
            <person name="Guruge J."/>
            <person name="Turnbaugh P.J."/>
            <person name="Mahowald M."/>
            <person name="Liep D."/>
            <person name="Gordon J."/>
        </authorList>
    </citation>
    <scope>NUCLEOTIDE SEQUENCE [LARGE SCALE GENOMIC DNA]</scope>
    <source>
        <strain evidence="2 3">DSM 753</strain>
    </source>
</reference>
<dbReference type="Proteomes" id="UP000003490">
    <property type="component" value="Unassembled WGS sequence"/>
</dbReference>
<comment type="caution">
    <text evidence="2">The sequence shown here is derived from an EMBL/GenBank/DDBJ whole genome shotgun (WGS) entry which is preliminary data.</text>
</comment>
<feature type="domain" description="Helix-turn-helix" evidence="1">
    <location>
        <begin position="26"/>
        <end position="67"/>
    </location>
</feature>
<organism evidence="2 3">
    <name type="scientific">[Clostridium] leptum DSM 753</name>
    <dbReference type="NCBI Taxonomy" id="428125"/>
    <lineage>
        <taxon>Bacteria</taxon>
        <taxon>Bacillati</taxon>
        <taxon>Bacillota</taxon>
        <taxon>Clostridia</taxon>
        <taxon>Eubacteriales</taxon>
        <taxon>Oscillospiraceae</taxon>
        <taxon>Oscillospiraceae incertae sedis</taxon>
    </lineage>
</organism>
<reference evidence="2 3" key="2">
    <citation type="submission" date="2007-08" db="EMBL/GenBank/DDBJ databases">
        <authorList>
            <person name="Fulton L."/>
            <person name="Clifton S."/>
            <person name="Fulton B."/>
            <person name="Xu J."/>
            <person name="Minx P."/>
            <person name="Pepin K.H."/>
            <person name="Johnson M."/>
            <person name="Thiruvilangam P."/>
            <person name="Bhonagiri V."/>
            <person name="Nash W.E."/>
            <person name="Wang C."/>
            <person name="Mardis E.R."/>
            <person name="Wilson R.K."/>
        </authorList>
    </citation>
    <scope>NUCLEOTIDE SEQUENCE [LARGE SCALE GENOMIC DNA]</scope>
    <source>
        <strain evidence="2 3">DSM 753</strain>
    </source>
</reference>
<dbReference type="InterPro" id="IPR041657">
    <property type="entry name" value="HTH_17"/>
</dbReference>
<evidence type="ECO:0000259" key="1">
    <source>
        <dbReference type="Pfam" id="PF12728"/>
    </source>
</evidence>
<dbReference type="AlphaFoldDB" id="A7VRL4"/>
<dbReference type="Pfam" id="PF12728">
    <property type="entry name" value="HTH_17"/>
    <property type="match status" value="1"/>
</dbReference>
<evidence type="ECO:0000313" key="3">
    <source>
        <dbReference type="Proteomes" id="UP000003490"/>
    </source>
</evidence>
<dbReference type="EMBL" id="ABCB02000016">
    <property type="protein sequence ID" value="EDO62336.1"/>
    <property type="molecule type" value="Genomic_DNA"/>
</dbReference>
<name>A7VRL4_9FIRM</name>
<sequence>MSLFGQPYIIEQKENLYRRANKMLEYISAPEAAKKWGISERRVQKLCEENRIPGVAKFSRMWLIPKDAEKPIDRRRKILA</sequence>
<protein>
    <recommendedName>
        <fullName evidence="1">Helix-turn-helix domain-containing protein</fullName>
    </recommendedName>
</protein>
<proteinExistence type="predicted"/>
<dbReference type="HOGENOM" id="CLU_178120_0_1_9"/>
<accession>A7VRL4</accession>
<evidence type="ECO:0000313" key="2">
    <source>
        <dbReference type="EMBL" id="EDO62336.1"/>
    </source>
</evidence>
<gene>
    <name evidence="2" type="ORF">CLOLEP_01198</name>
</gene>